<evidence type="ECO:0000256" key="1">
    <source>
        <dbReference type="ARBA" id="ARBA00009884"/>
    </source>
</evidence>
<organism evidence="2 3">
    <name type="scientific">Tortispora caseinolytica NRRL Y-17796</name>
    <dbReference type="NCBI Taxonomy" id="767744"/>
    <lineage>
        <taxon>Eukaryota</taxon>
        <taxon>Fungi</taxon>
        <taxon>Dikarya</taxon>
        <taxon>Ascomycota</taxon>
        <taxon>Saccharomycotina</taxon>
        <taxon>Trigonopsidomycetes</taxon>
        <taxon>Trigonopsidales</taxon>
        <taxon>Trigonopsidaceae</taxon>
        <taxon>Tortispora</taxon>
    </lineage>
</organism>
<dbReference type="SUPFAM" id="SSF56815">
    <property type="entry name" value="Sec1/munc18-like (SM) proteins"/>
    <property type="match status" value="1"/>
</dbReference>
<dbReference type="GO" id="GO:0006890">
    <property type="term" value="P:retrograde vesicle-mediated transport, Golgi to endoplasmic reticulum"/>
    <property type="evidence" value="ECO:0007669"/>
    <property type="project" value="EnsemblFungi"/>
</dbReference>
<dbReference type="PANTHER" id="PTHR11679">
    <property type="entry name" value="VESICLE PROTEIN SORTING-ASSOCIATED"/>
    <property type="match status" value="1"/>
</dbReference>
<dbReference type="Pfam" id="PF00995">
    <property type="entry name" value="Sec1"/>
    <property type="match status" value="1"/>
</dbReference>
<dbReference type="InterPro" id="IPR001619">
    <property type="entry name" value="Sec1-like"/>
</dbReference>
<proteinExistence type="inferred from homology"/>
<dbReference type="GO" id="GO:0019905">
    <property type="term" value="F:syntaxin binding"/>
    <property type="evidence" value="ECO:0007669"/>
    <property type="project" value="EnsemblFungi"/>
</dbReference>
<dbReference type="GO" id="GO:0006888">
    <property type="term" value="P:endoplasmic reticulum to Golgi vesicle-mediated transport"/>
    <property type="evidence" value="ECO:0007669"/>
    <property type="project" value="EnsemblFungi"/>
</dbReference>
<name>A0A1E4TM82_9ASCO</name>
<dbReference type="PIRSF" id="PIRSF005715">
    <property type="entry name" value="VPS45_Sec1"/>
    <property type="match status" value="1"/>
</dbReference>
<reference evidence="3" key="1">
    <citation type="submission" date="2016-02" db="EMBL/GenBank/DDBJ databases">
        <title>Comparative genomics of biotechnologically important yeasts.</title>
        <authorList>
            <consortium name="DOE Joint Genome Institute"/>
            <person name="Riley R."/>
            <person name="Haridas S."/>
            <person name="Wolfe K.H."/>
            <person name="Lopes M.R."/>
            <person name="Hittinger C.T."/>
            <person name="Goker M."/>
            <person name="Salamov A."/>
            <person name="Wisecaver J."/>
            <person name="Long T.M."/>
            <person name="Aerts A.L."/>
            <person name="Barry K."/>
            <person name="Choi C."/>
            <person name="Clum A."/>
            <person name="Coughlan A.Y."/>
            <person name="Deshpande S."/>
            <person name="Douglass A.P."/>
            <person name="Hanson S.J."/>
            <person name="Klenk H.-P."/>
            <person name="Labutti K."/>
            <person name="Lapidus A."/>
            <person name="Lindquist E."/>
            <person name="Lipzen A."/>
            <person name="Meier-Kolthoff J.P."/>
            <person name="Ohm R.A."/>
            <person name="Otillar R.P."/>
            <person name="Pangilinan J."/>
            <person name="Peng Y."/>
            <person name="Rokas A."/>
            <person name="Rosa C.A."/>
            <person name="Scheuner C."/>
            <person name="Sibirny A.A."/>
            <person name="Slot J.C."/>
            <person name="Stielow J.B."/>
            <person name="Sun H."/>
            <person name="Kurtzman C.P."/>
            <person name="Blackwell M."/>
            <person name="Jeffries T.W."/>
            <person name="Grigoriev I.V."/>
        </authorList>
    </citation>
    <scope>NUCLEOTIDE SEQUENCE [LARGE SCALE GENOMIC DNA]</scope>
    <source>
        <strain evidence="3">NRRL Y-17796</strain>
    </source>
</reference>
<dbReference type="InterPro" id="IPR043127">
    <property type="entry name" value="Sec-1-like_dom3a"/>
</dbReference>
<dbReference type="AlphaFoldDB" id="A0A1E4TM82"/>
<dbReference type="Gene3D" id="3.40.50.1910">
    <property type="match status" value="1"/>
</dbReference>
<sequence length="656" mass="73195">MSSTSLRDRQIAAIERVLHQNKDIQKAEVVISTDDKTLENIVPISEDETVWKVLVFDKLGEKVLAPVMKVSDLYDNGVTLHIRLDSDRAPIPDVPAIYLIAPTLENLRRVAQDLKDGLYESIYLNFLYSIPRSLLEEFASMTINTAPQISQVYDQYLNFIVMENNLYSLGMPQVYSTLGSPKVSDSVIEQCIDEIVNALFSVVVTMGSIPIIRCPKGHAAEMVCRKLDQRLRDTVINARSGAFSSSGSNPLVDFVNGTSDTNSTYQPNRSRPVLIVLDRNIDLTPMISHSWTYEGLVHEVLGIKLNRVMLPATSTSASKTYDLDVNDFFWKENASLPFPQMAENLDQEISRYSKEAESVSRATGVNSIEDLSNLDLNSDAQRLKTAMTLLPEMAARKATLDMHMAIATALIEGIKSRKLDDYFQIEESMFKQNKQTMLDLIKDPKRTDRNDKLRSFLIFYLLSDQVLSPADIKEFETALVEQGCDLNPFEYIKRVREITRMTMMTSGAAPAQQAGTTSDLFKGISTFVKDSGISGRLNDLVSGVKNLLPASKDLTVTKITNSIMDPAGSTEGDATEDYLYFDPKVTRGSSNKPPKKQPFDEAVVFMVGGGNYTEYANLQEWASHRSPKRRVVYGSSAILSPNEFLSECAKLGEDSH</sequence>
<dbReference type="GO" id="GO:0048280">
    <property type="term" value="P:vesicle fusion with Golgi apparatus"/>
    <property type="evidence" value="ECO:0007669"/>
    <property type="project" value="EnsemblFungi"/>
</dbReference>
<protein>
    <submittedName>
        <fullName evidence="2">Uncharacterized protein</fullName>
    </submittedName>
</protein>
<dbReference type="EMBL" id="KV453841">
    <property type="protein sequence ID" value="ODV92870.1"/>
    <property type="molecule type" value="Genomic_DNA"/>
</dbReference>
<dbReference type="GO" id="GO:0035543">
    <property type="term" value="P:positive regulation of SNARE complex assembly"/>
    <property type="evidence" value="ECO:0007669"/>
    <property type="project" value="EnsemblFungi"/>
</dbReference>
<dbReference type="GO" id="GO:0000139">
    <property type="term" value="C:Golgi membrane"/>
    <property type="evidence" value="ECO:0007669"/>
    <property type="project" value="EnsemblFungi"/>
</dbReference>
<comment type="similarity">
    <text evidence="1">Belongs to the STXBP/unc-18/SEC1 family.</text>
</comment>
<gene>
    <name evidence="2" type="ORF">CANCADRAFT_56423</name>
</gene>
<keyword evidence="3" id="KW-1185">Reference proteome</keyword>
<dbReference type="GO" id="GO:0030134">
    <property type="term" value="C:COPII-coated ER to Golgi transport vesicle"/>
    <property type="evidence" value="ECO:0007669"/>
    <property type="project" value="EnsemblFungi"/>
</dbReference>
<dbReference type="OrthoDB" id="10251230at2759"/>
<accession>A0A1E4TM82</accession>
<dbReference type="InterPro" id="IPR043154">
    <property type="entry name" value="Sec-1-like_dom1"/>
</dbReference>
<dbReference type="Gene3D" id="3.40.50.2060">
    <property type="match status" value="1"/>
</dbReference>
<evidence type="ECO:0000313" key="2">
    <source>
        <dbReference type="EMBL" id="ODV92870.1"/>
    </source>
</evidence>
<dbReference type="Gene3D" id="3.90.830.10">
    <property type="entry name" value="Syntaxin Binding Protein 1, Chain A, domain 2"/>
    <property type="match status" value="1"/>
</dbReference>
<dbReference type="Gene3D" id="1.25.40.60">
    <property type="match status" value="1"/>
</dbReference>
<dbReference type="InterPro" id="IPR036045">
    <property type="entry name" value="Sec1-like_sf"/>
</dbReference>
<dbReference type="Proteomes" id="UP000095023">
    <property type="component" value="Unassembled WGS sequence"/>
</dbReference>
<dbReference type="InterPro" id="IPR027482">
    <property type="entry name" value="Sec1-like_dom2"/>
</dbReference>
<evidence type="ECO:0000313" key="3">
    <source>
        <dbReference type="Proteomes" id="UP000095023"/>
    </source>
</evidence>
<dbReference type="GO" id="GO:0046578">
    <property type="term" value="P:regulation of Ras protein signal transduction"/>
    <property type="evidence" value="ECO:0007669"/>
    <property type="project" value="EnsemblFungi"/>
</dbReference>
<dbReference type="GO" id="GO:0005783">
    <property type="term" value="C:endoplasmic reticulum"/>
    <property type="evidence" value="ECO:0007669"/>
    <property type="project" value="EnsemblFungi"/>
</dbReference>